<gene>
    <name evidence="9" type="ORF">MCOR_47443</name>
</gene>
<evidence type="ECO:0000256" key="2">
    <source>
        <dbReference type="ARBA" id="ARBA00022490"/>
    </source>
</evidence>
<feature type="repeat" description="WD" evidence="7">
    <location>
        <begin position="204"/>
        <end position="231"/>
    </location>
</feature>
<dbReference type="PROSITE" id="PS50082">
    <property type="entry name" value="WD_REPEATS_2"/>
    <property type="match status" value="6"/>
</dbReference>
<dbReference type="InterPro" id="IPR051179">
    <property type="entry name" value="WD_repeat_multifunction"/>
</dbReference>
<dbReference type="PANTHER" id="PTHR19857:SF8">
    <property type="entry name" value="ANGIO-ASSOCIATED MIGRATORY CELL PROTEIN"/>
    <property type="match status" value="1"/>
</dbReference>
<dbReference type="PANTHER" id="PTHR19857">
    <property type="entry name" value="MITOCHONDRIAL DIVISION PROTEIN 1-RELATED"/>
    <property type="match status" value="1"/>
</dbReference>
<dbReference type="Pfam" id="PF12894">
    <property type="entry name" value="ANAPC4_WD40"/>
    <property type="match status" value="1"/>
</dbReference>
<dbReference type="SUPFAM" id="SSF50998">
    <property type="entry name" value="Quinoprotein alcohol dehydrogenase-like"/>
    <property type="match status" value="1"/>
</dbReference>
<feature type="domain" description="Anaphase-promoting complex subunit 4-like WD40" evidence="8">
    <location>
        <begin position="160"/>
        <end position="246"/>
    </location>
</feature>
<evidence type="ECO:0000256" key="6">
    <source>
        <dbReference type="ARBA" id="ARBA00072425"/>
    </source>
</evidence>
<dbReference type="PROSITE" id="PS00678">
    <property type="entry name" value="WD_REPEATS_1"/>
    <property type="match status" value="1"/>
</dbReference>
<dbReference type="EMBL" id="CACVKT020008353">
    <property type="protein sequence ID" value="CAC5414687.1"/>
    <property type="molecule type" value="Genomic_DNA"/>
</dbReference>
<dbReference type="InterPro" id="IPR011047">
    <property type="entry name" value="Quinoprotein_ADH-like_sf"/>
</dbReference>
<dbReference type="SMART" id="SM00320">
    <property type="entry name" value="WD40"/>
    <property type="match status" value="8"/>
</dbReference>
<feature type="repeat" description="WD" evidence="7">
    <location>
        <begin position="325"/>
        <end position="366"/>
    </location>
</feature>
<dbReference type="PROSITE" id="PS50294">
    <property type="entry name" value="WD_REPEATS_REGION"/>
    <property type="match status" value="1"/>
</dbReference>
<dbReference type="Gene3D" id="2.130.10.10">
    <property type="entry name" value="YVTN repeat-like/Quinoprotein amine dehydrogenase"/>
    <property type="match status" value="1"/>
</dbReference>
<feature type="repeat" description="WD" evidence="7">
    <location>
        <begin position="109"/>
        <end position="150"/>
    </location>
</feature>
<evidence type="ECO:0000313" key="9">
    <source>
        <dbReference type="EMBL" id="CAC5414687.1"/>
    </source>
</evidence>
<keyword evidence="2" id="KW-0963">Cytoplasm</keyword>
<protein>
    <recommendedName>
        <fullName evidence="6">Angio-associated migratory cell protein</fullName>
    </recommendedName>
</protein>
<dbReference type="OrthoDB" id="10261640at2759"/>
<keyword evidence="10" id="KW-1185">Reference proteome</keyword>
<evidence type="ECO:0000259" key="8">
    <source>
        <dbReference type="Pfam" id="PF12894"/>
    </source>
</evidence>
<evidence type="ECO:0000256" key="5">
    <source>
        <dbReference type="ARBA" id="ARBA00059273"/>
    </source>
</evidence>
<evidence type="ECO:0000256" key="7">
    <source>
        <dbReference type="PROSITE-ProRule" id="PRU00221"/>
    </source>
</evidence>
<dbReference type="InterPro" id="IPR019775">
    <property type="entry name" value="WD40_repeat_CS"/>
</dbReference>
<feature type="repeat" description="WD" evidence="7">
    <location>
        <begin position="367"/>
        <end position="405"/>
    </location>
</feature>
<organism evidence="9 10">
    <name type="scientific">Mytilus coruscus</name>
    <name type="common">Sea mussel</name>
    <dbReference type="NCBI Taxonomy" id="42192"/>
    <lineage>
        <taxon>Eukaryota</taxon>
        <taxon>Metazoa</taxon>
        <taxon>Spiralia</taxon>
        <taxon>Lophotrochozoa</taxon>
        <taxon>Mollusca</taxon>
        <taxon>Bivalvia</taxon>
        <taxon>Autobranchia</taxon>
        <taxon>Pteriomorphia</taxon>
        <taxon>Mytilida</taxon>
        <taxon>Mytiloidea</taxon>
        <taxon>Mytilidae</taxon>
        <taxon>Mytilinae</taxon>
        <taxon>Mytilus</taxon>
    </lineage>
</organism>
<dbReference type="CDD" id="cd00200">
    <property type="entry name" value="WD40"/>
    <property type="match status" value="1"/>
</dbReference>
<sequence length="405" mass="44203">MENENVDDTGDADFQFDEDDLVEIIEINDGDGLIENLDSIDIEGGDDEDREEGGADGLIDSSSLVFKQHTDAVFTVAIDKKSSNLVVTGGQDDRGFVWSANTGEQIMECNGFKDSVTCVGFSPDGSMVAMADISGVIRVYNIETKKETWSFECSDTEWLQWHPVANVLLLGTTDGDVWMWKVPSGDCKTFQGPGCTANCGRILPDGKRLCVGYDNGLVKIWDLKDVNTLHSFNPGREGHASSVVCMDCHHDNTAIMTGSTDVTSRLYNSNTGKFLGSLDCKNKESTDDNSVETCGFSKIQNYAATGTLLGTLCIWDIPTQTARNVCPHQAGIVKLKWDAISPLIYTACSDGVLRLWDSRNGQCVTQWAGHQDAILDFDISSDGNTLISVSEDKTARVFSLHTPDR</sequence>
<dbReference type="AlphaFoldDB" id="A0A6J8E2R1"/>
<dbReference type="InterPro" id="IPR001680">
    <property type="entry name" value="WD40_rpt"/>
</dbReference>
<evidence type="ECO:0000256" key="1">
    <source>
        <dbReference type="ARBA" id="ARBA00004496"/>
    </source>
</evidence>
<dbReference type="Proteomes" id="UP000507470">
    <property type="component" value="Unassembled WGS sequence"/>
</dbReference>
<keyword evidence="4" id="KW-0677">Repeat</keyword>
<proteinExistence type="predicted"/>
<comment type="subcellular location">
    <subcellularLocation>
        <location evidence="1">Cytoplasm</location>
    </subcellularLocation>
</comment>
<dbReference type="InterPro" id="IPR015943">
    <property type="entry name" value="WD40/YVTN_repeat-like_dom_sf"/>
</dbReference>
<feature type="repeat" description="WD" evidence="7">
    <location>
        <begin position="236"/>
        <end position="277"/>
    </location>
</feature>
<dbReference type="Pfam" id="PF00400">
    <property type="entry name" value="WD40"/>
    <property type="match status" value="4"/>
</dbReference>
<reference evidence="9 10" key="1">
    <citation type="submission" date="2020-06" db="EMBL/GenBank/DDBJ databases">
        <authorList>
            <person name="Li R."/>
            <person name="Bekaert M."/>
        </authorList>
    </citation>
    <scope>NUCLEOTIDE SEQUENCE [LARGE SCALE GENOMIC DNA]</scope>
    <source>
        <strain evidence="10">wild</strain>
    </source>
</reference>
<evidence type="ECO:0000256" key="4">
    <source>
        <dbReference type="ARBA" id="ARBA00022737"/>
    </source>
</evidence>
<keyword evidence="3 7" id="KW-0853">WD repeat</keyword>
<dbReference type="FunFam" id="2.130.10.10:FF:000074">
    <property type="entry name" value="Angio-associated migratory cell protein-like protein"/>
    <property type="match status" value="1"/>
</dbReference>
<dbReference type="InterPro" id="IPR024977">
    <property type="entry name" value="Apc4-like_WD40_dom"/>
</dbReference>
<accession>A0A6J8E2R1</accession>
<evidence type="ECO:0000313" key="10">
    <source>
        <dbReference type="Proteomes" id="UP000507470"/>
    </source>
</evidence>
<comment type="function">
    <text evidence="5">Plays a role in angiogenesis and cell migration. In smooth muscle cell migration, may act through the RhoA pathway.</text>
</comment>
<name>A0A6J8E2R1_MYTCO</name>
<feature type="repeat" description="WD" evidence="7">
    <location>
        <begin position="66"/>
        <end position="108"/>
    </location>
</feature>
<dbReference type="GO" id="GO:0005737">
    <property type="term" value="C:cytoplasm"/>
    <property type="evidence" value="ECO:0007669"/>
    <property type="project" value="UniProtKB-SubCell"/>
</dbReference>
<evidence type="ECO:0000256" key="3">
    <source>
        <dbReference type="ARBA" id="ARBA00022574"/>
    </source>
</evidence>